<gene>
    <name evidence="2" type="ORF">EI97DRAFT_452525</name>
</gene>
<organism evidence="2 3">
    <name type="scientific">Westerdykella ornata</name>
    <dbReference type="NCBI Taxonomy" id="318751"/>
    <lineage>
        <taxon>Eukaryota</taxon>
        <taxon>Fungi</taxon>
        <taxon>Dikarya</taxon>
        <taxon>Ascomycota</taxon>
        <taxon>Pezizomycotina</taxon>
        <taxon>Dothideomycetes</taxon>
        <taxon>Pleosporomycetidae</taxon>
        <taxon>Pleosporales</taxon>
        <taxon>Sporormiaceae</taxon>
        <taxon>Westerdykella</taxon>
    </lineage>
</organism>
<evidence type="ECO:0000259" key="1">
    <source>
        <dbReference type="Pfam" id="PF06916"/>
    </source>
</evidence>
<feature type="domain" description="DUF1279" evidence="1">
    <location>
        <begin position="92"/>
        <end position="219"/>
    </location>
</feature>
<dbReference type="Proteomes" id="UP000800097">
    <property type="component" value="Unassembled WGS sequence"/>
</dbReference>
<evidence type="ECO:0000313" key="2">
    <source>
        <dbReference type="EMBL" id="KAF2273235.1"/>
    </source>
</evidence>
<sequence>MRRFFTPSSFRTFFTTSVPSRTFFTSSIPPTQVQGLRSAPLRNALLHFRSQRSTVTRRLRFLRNKTDKATESQVTNAAKGAETPEAPLSFSQRMKKLSKEYGWTALAVYMALSVLDFPLCFLAVRSLGTERIGHYEHVVVQWFKSMLGFATEKEGGLKGGVAAEETAREEEIGWVGDIEEAEAANRGATASIWTELALAYAIHKSFIFIRVPATAAILPKVVKMLRKRGWEIGKRKPKP</sequence>
<reference evidence="2" key="1">
    <citation type="journal article" date="2020" name="Stud. Mycol.">
        <title>101 Dothideomycetes genomes: a test case for predicting lifestyles and emergence of pathogens.</title>
        <authorList>
            <person name="Haridas S."/>
            <person name="Albert R."/>
            <person name="Binder M."/>
            <person name="Bloem J."/>
            <person name="Labutti K."/>
            <person name="Salamov A."/>
            <person name="Andreopoulos B."/>
            <person name="Baker S."/>
            <person name="Barry K."/>
            <person name="Bills G."/>
            <person name="Bluhm B."/>
            <person name="Cannon C."/>
            <person name="Castanera R."/>
            <person name="Culley D."/>
            <person name="Daum C."/>
            <person name="Ezra D."/>
            <person name="Gonzalez J."/>
            <person name="Henrissat B."/>
            <person name="Kuo A."/>
            <person name="Liang C."/>
            <person name="Lipzen A."/>
            <person name="Lutzoni F."/>
            <person name="Magnuson J."/>
            <person name="Mondo S."/>
            <person name="Nolan M."/>
            <person name="Ohm R."/>
            <person name="Pangilinan J."/>
            <person name="Park H.-J."/>
            <person name="Ramirez L."/>
            <person name="Alfaro M."/>
            <person name="Sun H."/>
            <person name="Tritt A."/>
            <person name="Yoshinaga Y."/>
            <person name="Zwiers L.-H."/>
            <person name="Turgeon B."/>
            <person name="Goodwin S."/>
            <person name="Spatafora J."/>
            <person name="Crous P."/>
            <person name="Grigoriev I."/>
        </authorList>
    </citation>
    <scope>NUCLEOTIDE SEQUENCE</scope>
    <source>
        <strain evidence="2">CBS 379.55</strain>
    </source>
</reference>
<dbReference type="InterPro" id="IPR009688">
    <property type="entry name" value="FAM210A/B-like_dom"/>
</dbReference>
<protein>
    <recommendedName>
        <fullName evidence="1">DUF1279 domain-containing protein</fullName>
    </recommendedName>
</protein>
<dbReference type="EMBL" id="ML986512">
    <property type="protein sequence ID" value="KAF2273235.1"/>
    <property type="molecule type" value="Genomic_DNA"/>
</dbReference>
<dbReference type="AlphaFoldDB" id="A0A6A6JA81"/>
<dbReference type="Pfam" id="PF06916">
    <property type="entry name" value="FAM210A-B_dom"/>
    <property type="match status" value="1"/>
</dbReference>
<dbReference type="PANTHER" id="PTHR21377:SF0">
    <property type="entry name" value="PROTEIN FAM210B, MITOCHONDRIAL"/>
    <property type="match status" value="1"/>
</dbReference>
<dbReference type="GO" id="GO:0005739">
    <property type="term" value="C:mitochondrion"/>
    <property type="evidence" value="ECO:0007669"/>
    <property type="project" value="TreeGrafter"/>
</dbReference>
<keyword evidence="3" id="KW-1185">Reference proteome</keyword>
<accession>A0A6A6JA81</accession>
<dbReference type="RefSeq" id="XP_033650774.1">
    <property type="nucleotide sequence ID" value="XM_033800413.1"/>
</dbReference>
<dbReference type="InterPro" id="IPR045866">
    <property type="entry name" value="FAM210A/B-like"/>
</dbReference>
<dbReference type="OrthoDB" id="426386at2759"/>
<proteinExistence type="predicted"/>
<evidence type="ECO:0000313" key="3">
    <source>
        <dbReference type="Proteomes" id="UP000800097"/>
    </source>
</evidence>
<name>A0A6A6JA81_WESOR</name>
<dbReference type="GeneID" id="54553588"/>
<dbReference type="PANTHER" id="PTHR21377">
    <property type="entry name" value="PROTEIN FAM210B, MITOCHONDRIAL"/>
    <property type="match status" value="1"/>
</dbReference>